<protein>
    <submittedName>
        <fullName evidence="2">Uncharacterized protein</fullName>
    </submittedName>
</protein>
<evidence type="ECO:0000313" key="3">
    <source>
        <dbReference type="Proteomes" id="UP000265520"/>
    </source>
</evidence>
<feature type="non-terminal residue" evidence="2">
    <location>
        <position position="1"/>
    </location>
</feature>
<comment type="caution">
    <text evidence="2">The sequence shown here is derived from an EMBL/GenBank/DDBJ whole genome shotgun (WGS) entry which is preliminary data.</text>
</comment>
<dbReference type="Proteomes" id="UP000265520">
    <property type="component" value="Unassembled WGS sequence"/>
</dbReference>
<feature type="region of interest" description="Disordered" evidence="1">
    <location>
        <begin position="1"/>
        <end position="27"/>
    </location>
</feature>
<proteinExistence type="predicted"/>
<dbReference type="AlphaFoldDB" id="A0A392V7Y1"/>
<dbReference type="EMBL" id="LXQA011090679">
    <property type="protein sequence ID" value="MCI84428.1"/>
    <property type="molecule type" value="Genomic_DNA"/>
</dbReference>
<name>A0A392V7Y1_9FABA</name>
<organism evidence="2 3">
    <name type="scientific">Trifolium medium</name>
    <dbReference type="NCBI Taxonomy" id="97028"/>
    <lineage>
        <taxon>Eukaryota</taxon>
        <taxon>Viridiplantae</taxon>
        <taxon>Streptophyta</taxon>
        <taxon>Embryophyta</taxon>
        <taxon>Tracheophyta</taxon>
        <taxon>Spermatophyta</taxon>
        <taxon>Magnoliopsida</taxon>
        <taxon>eudicotyledons</taxon>
        <taxon>Gunneridae</taxon>
        <taxon>Pentapetalae</taxon>
        <taxon>rosids</taxon>
        <taxon>fabids</taxon>
        <taxon>Fabales</taxon>
        <taxon>Fabaceae</taxon>
        <taxon>Papilionoideae</taxon>
        <taxon>50 kb inversion clade</taxon>
        <taxon>NPAAA clade</taxon>
        <taxon>Hologalegina</taxon>
        <taxon>IRL clade</taxon>
        <taxon>Trifolieae</taxon>
        <taxon>Trifolium</taxon>
    </lineage>
</organism>
<keyword evidence="3" id="KW-1185">Reference proteome</keyword>
<sequence>GIAPESGSQRQNIQSLPTASKFCSSDL</sequence>
<reference evidence="2 3" key="1">
    <citation type="journal article" date="2018" name="Front. Plant Sci.">
        <title>Red Clover (Trifolium pratense) and Zigzag Clover (T. medium) - A Picture of Genomic Similarities and Differences.</title>
        <authorList>
            <person name="Dluhosova J."/>
            <person name="Istvanek J."/>
            <person name="Nedelnik J."/>
            <person name="Repkova J."/>
        </authorList>
    </citation>
    <scope>NUCLEOTIDE SEQUENCE [LARGE SCALE GENOMIC DNA]</scope>
    <source>
        <strain evidence="3">cv. 10/8</strain>
        <tissue evidence="2">Leaf</tissue>
    </source>
</reference>
<evidence type="ECO:0000256" key="1">
    <source>
        <dbReference type="SAM" id="MobiDB-lite"/>
    </source>
</evidence>
<evidence type="ECO:0000313" key="2">
    <source>
        <dbReference type="EMBL" id="MCI84428.1"/>
    </source>
</evidence>
<accession>A0A392V7Y1</accession>